<dbReference type="PROSITE" id="PS51318">
    <property type="entry name" value="TAT"/>
    <property type="match status" value="1"/>
</dbReference>
<proteinExistence type="predicted"/>
<reference evidence="2" key="1">
    <citation type="submission" date="2014-08" db="EMBL/GenBank/DDBJ databases">
        <title>Coriobacteriaceae sp. complete genome.</title>
        <authorList>
            <person name="Looft T."/>
            <person name="Bayles D.O."/>
            <person name="Stanton T.B."/>
        </authorList>
    </citation>
    <scope>NUCLEOTIDE SEQUENCE [LARGE SCALE GENOMIC DNA]</scope>
    <source>
        <strain evidence="2">68-1-3</strain>
    </source>
</reference>
<dbReference type="PROSITE" id="PS51257">
    <property type="entry name" value="PROKAR_LIPOPROTEIN"/>
    <property type="match status" value="1"/>
</dbReference>
<keyword evidence="2" id="KW-1185">Reference proteome</keyword>
<dbReference type="Proteomes" id="UP000031121">
    <property type="component" value="Chromosome"/>
</dbReference>
<gene>
    <name evidence="1" type="ORF">JI75_01545</name>
</gene>
<dbReference type="AlphaFoldDB" id="A0A0A8B291"/>
<evidence type="ECO:0000313" key="1">
    <source>
        <dbReference type="EMBL" id="AJC11566.1"/>
    </source>
</evidence>
<dbReference type="Pfam" id="PF10518">
    <property type="entry name" value="TAT_signal"/>
    <property type="match status" value="1"/>
</dbReference>
<dbReference type="RefSeq" id="WP_039688199.1">
    <property type="nucleotide sequence ID" value="NZ_CP009302.1"/>
</dbReference>
<dbReference type="InterPro" id="IPR019546">
    <property type="entry name" value="TAT_signal_bac_arc"/>
</dbReference>
<accession>A0A0A8B291</accession>
<organism evidence="1 2">
    <name type="scientific">Berryella intestinalis</name>
    <dbReference type="NCBI Taxonomy" id="1531429"/>
    <lineage>
        <taxon>Bacteria</taxon>
        <taxon>Bacillati</taxon>
        <taxon>Actinomycetota</taxon>
        <taxon>Coriobacteriia</taxon>
        <taxon>Eggerthellales</taxon>
        <taxon>Eggerthellaceae</taxon>
        <taxon>Berryella</taxon>
    </lineage>
</organism>
<dbReference type="HOGENOM" id="CLU_050198_0_0_11"/>
<dbReference type="OrthoDB" id="2604992at2"/>
<name>A0A0A8B291_9ACTN</name>
<evidence type="ECO:0008006" key="3">
    <source>
        <dbReference type="Google" id="ProtNLM"/>
    </source>
</evidence>
<dbReference type="Gene3D" id="3.90.1010.20">
    <property type="match status" value="2"/>
</dbReference>
<dbReference type="EMBL" id="CP009302">
    <property type="protein sequence ID" value="AJC11566.1"/>
    <property type="molecule type" value="Genomic_DNA"/>
</dbReference>
<reference evidence="1 2" key="2">
    <citation type="journal article" date="2015" name="Genome Announc.">
        <title>Complete Genome Sequence of Coriobacteriaceae Strain 68-1-3, a Novel Mucus-Degrading Isolate from the Swine Intestinal Tract.</title>
        <authorList>
            <person name="Looft T."/>
            <person name="Bayles D.O."/>
            <person name="Alt D.P."/>
            <person name="Stanton T.B."/>
        </authorList>
    </citation>
    <scope>NUCLEOTIDE SEQUENCE [LARGE SCALE GENOMIC DNA]</scope>
    <source>
        <strain evidence="1 2">68-1-3</strain>
    </source>
</reference>
<protein>
    <recommendedName>
        <fullName evidence="3">Twin-arginine translocation signal domain-containing protein</fullName>
    </recommendedName>
</protein>
<dbReference type="KEGG" id="cbac:JI75_01545"/>
<dbReference type="InterPro" id="IPR006311">
    <property type="entry name" value="TAT_signal"/>
</dbReference>
<sequence>MEQGFSRRNFLKGSIVVAAGVAGAYGMAGCTPQKKEPSETKAAETAPEKAAATAGAVKLVRYYAPAHRDNSFGQAVVALSEDGTIIGASVDEYEFVDASAEGFVGVPNSDAAFAEGYASGKMLISKLDNNDAYSANMKAKNNATQTWGASIDAVTKSVVGKKAEKVSATDAVSGATLVDTAKYVGLIVDAATKGQIIAEGALFDDSAVTIGRVNGKAHGEKAFASAVVVAQSGLIAAASIDEFQFMDASTDGLVPVPNSDAGLAAGYAEGKVLASKSVNSELYSALMKEKAGSTVPWLTSIESTEDSLVGMKADEAEKVTTDTVSGATLVDVAGYAKVAVEALKATK</sequence>
<evidence type="ECO:0000313" key="2">
    <source>
        <dbReference type="Proteomes" id="UP000031121"/>
    </source>
</evidence>